<organism evidence="1 2">
    <name type="scientific">Bauhinia variegata</name>
    <name type="common">Purple orchid tree</name>
    <name type="synonym">Phanera variegata</name>
    <dbReference type="NCBI Taxonomy" id="167791"/>
    <lineage>
        <taxon>Eukaryota</taxon>
        <taxon>Viridiplantae</taxon>
        <taxon>Streptophyta</taxon>
        <taxon>Embryophyta</taxon>
        <taxon>Tracheophyta</taxon>
        <taxon>Spermatophyta</taxon>
        <taxon>Magnoliopsida</taxon>
        <taxon>eudicotyledons</taxon>
        <taxon>Gunneridae</taxon>
        <taxon>Pentapetalae</taxon>
        <taxon>rosids</taxon>
        <taxon>fabids</taxon>
        <taxon>Fabales</taxon>
        <taxon>Fabaceae</taxon>
        <taxon>Cercidoideae</taxon>
        <taxon>Cercideae</taxon>
        <taxon>Bauhiniinae</taxon>
        <taxon>Bauhinia</taxon>
    </lineage>
</organism>
<gene>
    <name evidence="1" type="ORF">L6164_012049</name>
</gene>
<dbReference type="Proteomes" id="UP000828941">
    <property type="component" value="Chromosome 5"/>
</dbReference>
<accession>A0ACB9P7V6</accession>
<dbReference type="EMBL" id="CM039430">
    <property type="protein sequence ID" value="KAI4344862.1"/>
    <property type="molecule type" value="Genomic_DNA"/>
</dbReference>
<keyword evidence="2" id="KW-1185">Reference proteome</keyword>
<protein>
    <submittedName>
        <fullName evidence="1">Uncharacterized protein</fullName>
    </submittedName>
</protein>
<evidence type="ECO:0000313" key="1">
    <source>
        <dbReference type="EMBL" id="KAI4344862.1"/>
    </source>
</evidence>
<reference evidence="1 2" key="1">
    <citation type="journal article" date="2022" name="DNA Res.">
        <title>Chromosomal-level genome assembly of the orchid tree Bauhinia variegata (Leguminosae; Cercidoideae) supports the allotetraploid origin hypothesis of Bauhinia.</title>
        <authorList>
            <person name="Zhong Y."/>
            <person name="Chen Y."/>
            <person name="Zheng D."/>
            <person name="Pang J."/>
            <person name="Liu Y."/>
            <person name="Luo S."/>
            <person name="Meng S."/>
            <person name="Qian L."/>
            <person name="Wei D."/>
            <person name="Dai S."/>
            <person name="Zhou R."/>
        </authorList>
    </citation>
    <scope>NUCLEOTIDE SEQUENCE [LARGE SCALE GENOMIC DNA]</scope>
    <source>
        <strain evidence="1">BV-YZ2020</strain>
    </source>
</reference>
<evidence type="ECO:0000313" key="2">
    <source>
        <dbReference type="Proteomes" id="UP000828941"/>
    </source>
</evidence>
<proteinExistence type="predicted"/>
<name>A0ACB9P7V6_BAUVA</name>
<comment type="caution">
    <text evidence="1">The sequence shown here is derived from an EMBL/GenBank/DDBJ whole genome shotgun (WGS) entry which is preliminary data.</text>
</comment>
<sequence>MSIFFALLISLGFPLLFLFSLFIFQLHYCTKPKYLSSSSTNEPPSYPIIGCLISFYQNRYRLLHWYTQLLSNSPTQTITVRRLGARRTIVTANPTNIEHILKTNFNNYPKGKPFTEILGDFLGRGIFNVDGELWSAQRKFASHEFSTRSLKEFTVKTLEEVQHRLIPLLESASNSNQVVDLQDVLKRFTFDAVCKVSLGTNPCSLDLSQPLPPLVEAFDRAAQISAMRAAAPVFLWWKIKRVLNLGSEKSLKEAVRVVHDSVMEIIRNKKGNFKSNQIVETDFLTRLLVAGYDDQMVRDMLISFIMAGRDTTSSAMTWLFWLLSKHPSKEEMIMSEVKAVFGRESGDELRAFDYEGLKKLSFLKACLYESMRLYPPVVWDSKHAVAGDVLPDGTVIGRGDRVTYFPYGMGRMEELWGKDCHEFKPDRWFDEPWKDDGVLKNVSPYKFAVFQAGPRVCLGKEMAFIQMNYVVATILSRFKIRPVCTEQPVFVPVLTAHMAGGFKVRVQKKTDSDSPIHGRRME</sequence>